<evidence type="ECO:0000256" key="2">
    <source>
        <dbReference type="ARBA" id="ARBA00009261"/>
    </source>
</evidence>
<feature type="transmembrane region" description="Helical" evidence="8">
    <location>
        <begin position="182"/>
        <end position="204"/>
    </location>
</feature>
<comment type="caution">
    <text evidence="10">The sequence shown here is derived from an EMBL/GenBank/DDBJ whole genome shotgun (WGS) entry which is preliminary data.</text>
</comment>
<gene>
    <name evidence="10" type="ORF">ACFFHW_06815</name>
</gene>
<keyword evidence="6 8" id="KW-1133">Transmembrane helix</keyword>
<evidence type="ECO:0000256" key="5">
    <source>
        <dbReference type="ARBA" id="ARBA00022692"/>
    </source>
</evidence>
<name>A0ABV6G228_9GAMM</name>
<dbReference type="PANTHER" id="PTHR30330">
    <property type="entry name" value="AGSS FAMILY TRANSPORTER, SODIUM-ALANINE"/>
    <property type="match status" value="1"/>
</dbReference>
<feature type="transmembrane region" description="Helical" evidence="8">
    <location>
        <begin position="245"/>
        <end position="269"/>
    </location>
</feature>
<proteinExistence type="inferred from homology"/>
<keyword evidence="11" id="KW-1185">Reference proteome</keyword>
<organism evidence="10 11">
    <name type="scientific">Kushneria aurantia</name>
    <dbReference type="NCBI Taxonomy" id="504092"/>
    <lineage>
        <taxon>Bacteria</taxon>
        <taxon>Pseudomonadati</taxon>
        <taxon>Pseudomonadota</taxon>
        <taxon>Gammaproteobacteria</taxon>
        <taxon>Oceanospirillales</taxon>
        <taxon>Halomonadaceae</taxon>
        <taxon>Kushneria</taxon>
    </lineage>
</organism>
<keyword evidence="8" id="KW-0997">Cell inner membrane</keyword>
<feature type="transmembrane region" description="Helical" evidence="8">
    <location>
        <begin position="402"/>
        <end position="423"/>
    </location>
</feature>
<evidence type="ECO:0000256" key="9">
    <source>
        <dbReference type="SAM" id="MobiDB-lite"/>
    </source>
</evidence>
<dbReference type="PRINTS" id="PR00175">
    <property type="entry name" value="NAALASMPORT"/>
</dbReference>
<dbReference type="Proteomes" id="UP001589814">
    <property type="component" value="Unassembled WGS sequence"/>
</dbReference>
<reference evidence="10 11" key="1">
    <citation type="submission" date="2024-09" db="EMBL/GenBank/DDBJ databases">
        <authorList>
            <person name="Sun Q."/>
            <person name="Mori K."/>
        </authorList>
    </citation>
    <scope>NUCLEOTIDE SEQUENCE [LARGE SCALE GENOMIC DNA]</scope>
    <source>
        <strain evidence="10 11">CCM 7415</strain>
    </source>
</reference>
<feature type="transmembrane region" description="Helical" evidence="8">
    <location>
        <begin position="307"/>
        <end position="331"/>
    </location>
</feature>
<feature type="transmembrane region" description="Helical" evidence="8">
    <location>
        <begin position="21"/>
        <end position="41"/>
    </location>
</feature>
<keyword evidence="8" id="KW-0769">Symport</keyword>
<evidence type="ECO:0000256" key="6">
    <source>
        <dbReference type="ARBA" id="ARBA00022989"/>
    </source>
</evidence>
<keyword evidence="3 8" id="KW-0813">Transport</keyword>
<dbReference type="Pfam" id="PF01235">
    <property type="entry name" value="Na_Ala_symp"/>
    <property type="match status" value="1"/>
</dbReference>
<keyword evidence="5 8" id="KW-0812">Transmembrane</keyword>
<dbReference type="Gene3D" id="1.20.1740.10">
    <property type="entry name" value="Amino acid/polyamine transporter I"/>
    <property type="match status" value="1"/>
</dbReference>
<evidence type="ECO:0000313" key="10">
    <source>
        <dbReference type="EMBL" id="MFC0267709.1"/>
    </source>
</evidence>
<dbReference type="PROSITE" id="PS00873">
    <property type="entry name" value="NA_ALANINE_SYMP"/>
    <property type="match status" value="1"/>
</dbReference>
<feature type="region of interest" description="Disordered" evidence="9">
    <location>
        <begin position="466"/>
        <end position="494"/>
    </location>
</feature>
<dbReference type="PANTHER" id="PTHR30330:SF1">
    <property type="entry name" value="AMINO-ACID CARRIER PROTEIN ALST"/>
    <property type="match status" value="1"/>
</dbReference>
<dbReference type="InterPro" id="IPR001463">
    <property type="entry name" value="Na/Ala_symport"/>
</dbReference>
<dbReference type="NCBIfam" id="TIGR00835">
    <property type="entry name" value="agcS"/>
    <property type="match status" value="1"/>
</dbReference>
<evidence type="ECO:0000256" key="8">
    <source>
        <dbReference type="RuleBase" id="RU363064"/>
    </source>
</evidence>
<evidence type="ECO:0000313" key="11">
    <source>
        <dbReference type="Proteomes" id="UP001589814"/>
    </source>
</evidence>
<evidence type="ECO:0000256" key="1">
    <source>
        <dbReference type="ARBA" id="ARBA00004651"/>
    </source>
</evidence>
<dbReference type="EMBL" id="JBHLVX010000022">
    <property type="protein sequence ID" value="MFC0267709.1"/>
    <property type="molecule type" value="Genomic_DNA"/>
</dbReference>
<evidence type="ECO:0000256" key="4">
    <source>
        <dbReference type="ARBA" id="ARBA00022475"/>
    </source>
</evidence>
<keyword evidence="4" id="KW-1003">Cell membrane</keyword>
<feature type="transmembrane region" description="Helical" evidence="8">
    <location>
        <begin position="216"/>
        <end position="233"/>
    </location>
</feature>
<accession>A0ABV6G228</accession>
<feature type="transmembrane region" description="Helical" evidence="8">
    <location>
        <begin position="102"/>
        <end position="125"/>
    </location>
</feature>
<comment type="subcellular location">
    <subcellularLocation>
        <location evidence="8">Cell inner membrane</location>
        <topology evidence="8">Multi-pass membrane protein</topology>
    </subcellularLocation>
    <subcellularLocation>
        <location evidence="1">Cell membrane</location>
        <topology evidence="1">Multi-pass membrane protein</topology>
    </subcellularLocation>
</comment>
<dbReference type="RefSeq" id="WP_019950455.1">
    <property type="nucleotide sequence ID" value="NZ_JBHLVX010000022.1"/>
</dbReference>
<feature type="transmembrane region" description="Helical" evidence="8">
    <location>
        <begin position="429"/>
        <end position="448"/>
    </location>
</feature>
<keyword evidence="7 8" id="KW-0472">Membrane</keyword>
<feature type="transmembrane region" description="Helical" evidence="8">
    <location>
        <begin position="150"/>
        <end position="170"/>
    </location>
</feature>
<protein>
    <submittedName>
        <fullName evidence="10">Alanine/glycine:cation symporter family protein</fullName>
    </submittedName>
</protein>
<sequence>MEWLQAIQGAVNAVTDPISNFIWSFVLVYLLLGVGLIFTIMTKFMQFRLLGHMARITVTSRGSGEGVSAFQAFATSLAGRVGTGNLAGVALALWIGGPGAIFWMWMTALVGLATAFVESTLAQVYKSRHEDGAFRGGPAYYIERALGQRWLGCVFAVFLIIAFGLAFAGAQANTISQALDNAFSIPAWLTGVVLVILTALIIYGGVKSVARAAEKIVPFMAIAYFLVAIYILVTHIGEVPSMLSLIVQSAFGFGPAAGGAAGYAIMVALENGVKRGLFSNEAGMGSAPNAAATATVKHPAAQGLVQSFGVVCDTLIICTCTAVVILLSGVYQQLMSSSPGADIVGIQLTQDAMSDHLGTFGSWFIALSILLFAFTSILADYAYSSINAEYLFPRHARVADQVVRLAVLAMVMIGSVASLNFIWHFADLAMGLMATVNLIAIVLLFPIAQRVLGDYERQRREGTREPIFNPSILKRPDQVDSSVWPGKASSQDAS</sequence>
<feature type="transmembrane region" description="Helical" evidence="8">
    <location>
        <begin position="360"/>
        <end position="381"/>
    </location>
</feature>
<comment type="similarity">
    <text evidence="2 8">Belongs to the alanine or glycine:cation symporter (AGCS) (TC 2.A.25) family.</text>
</comment>
<evidence type="ECO:0000256" key="3">
    <source>
        <dbReference type="ARBA" id="ARBA00022448"/>
    </source>
</evidence>
<evidence type="ECO:0000256" key="7">
    <source>
        <dbReference type="ARBA" id="ARBA00023136"/>
    </source>
</evidence>